<dbReference type="InterPro" id="IPR003593">
    <property type="entry name" value="AAA+_ATPase"/>
</dbReference>
<comment type="similarity">
    <text evidence="1">Belongs to the ATPase alpha/beta chains family.</text>
</comment>
<reference evidence="3 4" key="1">
    <citation type="journal article" date="2024" name="Science">
        <title>Giant polyketide synthase enzymes in the biosynthesis of giant marine polyether toxins.</title>
        <authorList>
            <person name="Fallon T.R."/>
            <person name="Shende V.V."/>
            <person name="Wierzbicki I.H."/>
            <person name="Pendleton A.L."/>
            <person name="Watervoot N.F."/>
            <person name="Auber R.P."/>
            <person name="Gonzalez D.J."/>
            <person name="Wisecaver J.H."/>
            <person name="Moore B.S."/>
        </authorList>
    </citation>
    <scope>NUCLEOTIDE SEQUENCE [LARGE SCALE GENOMIC DNA]</scope>
    <source>
        <strain evidence="3 4">12B1</strain>
    </source>
</reference>
<dbReference type="Gene3D" id="1.20.150.20">
    <property type="entry name" value="ATP synthase alpha/beta chain, C-terminal domain"/>
    <property type="match status" value="1"/>
</dbReference>
<dbReference type="Gene3D" id="3.40.50.300">
    <property type="entry name" value="P-loop containing nucleotide triphosphate hydrolases"/>
    <property type="match status" value="1"/>
</dbReference>
<dbReference type="Pfam" id="PF00006">
    <property type="entry name" value="ATP-synt_ab"/>
    <property type="match status" value="1"/>
</dbReference>
<dbReference type="Proteomes" id="UP001515480">
    <property type="component" value="Unassembled WGS sequence"/>
</dbReference>
<protein>
    <recommendedName>
        <fullName evidence="2">AAA+ ATPase domain-containing protein</fullName>
    </recommendedName>
</protein>
<name>A0AB34JSN1_PRYPA</name>
<dbReference type="PANTHER" id="PTHR48082">
    <property type="entry name" value="ATP SYNTHASE SUBUNIT ALPHA, MITOCHONDRIAL"/>
    <property type="match status" value="1"/>
</dbReference>
<dbReference type="InterPro" id="IPR038376">
    <property type="entry name" value="ATP_synth_asu_C_sf"/>
</dbReference>
<evidence type="ECO:0000256" key="1">
    <source>
        <dbReference type="ARBA" id="ARBA00008936"/>
    </source>
</evidence>
<proteinExistence type="inferred from homology"/>
<dbReference type="GO" id="GO:0005524">
    <property type="term" value="F:ATP binding"/>
    <property type="evidence" value="ECO:0007669"/>
    <property type="project" value="InterPro"/>
</dbReference>
<dbReference type="AlphaFoldDB" id="A0AB34JSN1"/>
<evidence type="ECO:0000313" key="4">
    <source>
        <dbReference type="Proteomes" id="UP001515480"/>
    </source>
</evidence>
<dbReference type="SMART" id="SM00382">
    <property type="entry name" value="AAA"/>
    <property type="match status" value="1"/>
</dbReference>
<dbReference type="GO" id="GO:0046933">
    <property type="term" value="F:proton-transporting ATP synthase activity, rotational mechanism"/>
    <property type="evidence" value="ECO:0007669"/>
    <property type="project" value="InterPro"/>
</dbReference>
<dbReference type="GO" id="GO:0043531">
    <property type="term" value="F:ADP binding"/>
    <property type="evidence" value="ECO:0007669"/>
    <property type="project" value="TreeGrafter"/>
</dbReference>
<dbReference type="InterPro" id="IPR025662">
    <property type="entry name" value="Sigma_54_int_dom_ATP-bd_1"/>
</dbReference>
<evidence type="ECO:0000313" key="3">
    <source>
        <dbReference type="EMBL" id="KAL1525224.1"/>
    </source>
</evidence>
<accession>A0AB34JSN1</accession>
<dbReference type="InterPro" id="IPR000194">
    <property type="entry name" value="ATPase_F1/V1/A1_a/bsu_nucl-bd"/>
</dbReference>
<organism evidence="3 4">
    <name type="scientific">Prymnesium parvum</name>
    <name type="common">Toxic golden alga</name>
    <dbReference type="NCBI Taxonomy" id="97485"/>
    <lineage>
        <taxon>Eukaryota</taxon>
        <taxon>Haptista</taxon>
        <taxon>Haptophyta</taxon>
        <taxon>Prymnesiophyceae</taxon>
        <taxon>Prymnesiales</taxon>
        <taxon>Prymnesiaceae</taxon>
        <taxon>Prymnesium</taxon>
    </lineage>
</organism>
<dbReference type="InterPro" id="IPR005294">
    <property type="entry name" value="ATP_synth_F1_asu"/>
</dbReference>
<feature type="domain" description="AAA+ ATPase" evidence="2">
    <location>
        <begin position="155"/>
        <end position="360"/>
    </location>
</feature>
<gene>
    <name evidence="3" type="ORF">AB1Y20_020091</name>
</gene>
<dbReference type="EMBL" id="JBGBPQ010000004">
    <property type="protein sequence ID" value="KAL1525224.1"/>
    <property type="molecule type" value="Genomic_DNA"/>
</dbReference>
<sequence length="606" mass="64578">MKRWRSTTATSACRVVMSYKGLIGLSSTKRLIPGEILRIGDGDQEAVTLFSRSGSFFAIPIAGRQSNVRTIDTVALGTEAIATGEFLSIRTDPVGIGGRVIDWTGALTDGDALREESALRRQLFGPVPLQADLQPIHRSFHSGILAIDALTPIGRGQTMLLIGQEGTGKSTLAWDALLAQARSDVHCVLALTTGSASLAAAKLAELERRGDGLHRRTTIVAVAREGAAERLLTVASAAAVAEAVRDSGGHALLIVDDLGGLLDAWDIAGEAVDAQRAGRGCSSLDKHGSSEQRIFFASLLQRAAQLKESKGSGSLTMLLLVTQPTPLRPAMPSTPACFTLDDFASHSPAERKRVEALASRGIPLDAATLTKIRIPLPTRRGGSPDTAHGARDAAERQVAAHTDQLKSLADGHIYLHADLAAAGRFPSIRADECLGRVGAGSDIDKRPQPMTAAMSEISPSLRLELAQALDLPPVDLDSFTRDQRLRVRSTDALLRSQQPGKPRRLSEELVLLHALLQGRLDHLADRTTEEVNAEVASVIQGVEAILGPSALDAIDGTGRLEGDMKVQFAAAIAKQLPKARGRAFFVSYDKDTWQERSADKQTDGTH</sequence>
<comment type="caution">
    <text evidence="3">The sequence shown here is derived from an EMBL/GenBank/DDBJ whole genome shotgun (WGS) entry which is preliminary data.</text>
</comment>
<dbReference type="PROSITE" id="PS00675">
    <property type="entry name" value="SIGMA54_INTERACT_1"/>
    <property type="match status" value="1"/>
</dbReference>
<dbReference type="GO" id="GO:0045259">
    <property type="term" value="C:proton-transporting ATP synthase complex"/>
    <property type="evidence" value="ECO:0007669"/>
    <property type="project" value="InterPro"/>
</dbReference>
<keyword evidence="4" id="KW-1185">Reference proteome</keyword>
<evidence type="ECO:0000259" key="2">
    <source>
        <dbReference type="SMART" id="SM00382"/>
    </source>
</evidence>
<dbReference type="PANTHER" id="PTHR48082:SF2">
    <property type="entry name" value="ATP SYNTHASE SUBUNIT ALPHA, MITOCHONDRIAL"/>
    <property type="match status" value="1"/>
</dbReference>
<dbReference type="InterPro" id="IPR027417">
    <property type="entry name" value="P-loop_NTPase"/>
</dbReference>
<dbReference type="SUPFAM" id="SSF52540">
    <property type="entry name" value="P-loop containing nucleoside triphosphate hydrolases"/>
    <property type="match status" value="1"/>
</dbReference>